<dbReference type="EMBL" id="BAAAZN010000007">
    <property type="protein sequence ID" value="GAA3549905.1"/>
    <property type="molecule type" value="Genomic_DNA"/>
</dbReference>
<proteinExistence type="predicted"/>
<gene>
    <name evidence="1" type="ORF">GCM10022222_36830</name>
</gene>
<protein>
    <submittedName>
        <fullName evidence="1">Uncharacterized protein</fullName>
    </submittedName>
</protein>
<keyword evidence="2" id="KW-1185">Reference proteome</keyword>
<name>A0ABP6WCH8_9PSEU</name>
<evidence type="ECO:0000313" key="2">
    <source>
        <dbReference type="Proteomes" id="UP001500689"/>
    </source>
</evidence>
<evidence type="ECO:0000313" key="1">
    <source>
        <dbReference type="EMBL" id="GAA3549905.1"/>
    </source>
</evidence>
<accession>A0ABP6WCH8</accession>
<dbReference type="Proteomes" id="UP001500689">
    <property type="component" value="Unassembled WGS sequence"/>
</dbReference>
<comment type="caution">
    <text evidence="1">The sequence shown here is derived from an EMBL/GenBank/DDBJ whole genome shotgun (WGS) entry which is preliminary data.</text>
</comment>
<dbReference type="RefSeq" id="WP_344861328.1">
    <property type="nucleotide sequence ID" value="NZ_BAAAZN010000007.1"/>
</dbReference>
<sequence>MNEQMWPEEMLDHAAANAADRFDLDQDEARDMVGMVSEALEEGGDAVEDVAWDVHQHDTSVPGEDFVEDVADSLGYDLD</sequence>
<reference evidence="2" key="1">
    <citation type="journal article" date="2019" name="Int. J. Syst. Evol. Microbiol.">
        <title>The Global Catalogue of Microorganisms (GCM) 10K type strain sequencing project: providing services to taxonomists for standard genome sequencing and annotation.</title>
        <authorList>
            <consortium name="The Broad Institute Genomics Platform"/>
            <consortium name="The Broad Institute Genome Sequencing Center for Infectious Disease"/>
            <person name="Wu L."/>
            <person name="Ma J."/>
        </authorList>
    </citation>
    <scope>NUCLEOTIDE SEQUENCE [LARGE SCALE GENOMIC DNA]</scope>
    <source>
        <strain evidence="2">JCM 16898</strain>
    </source>
</reference>
<organism evidence="1 2">
    <name type="scientific">Amycolatopsis ultiminotia</name>
    <dbReference type="NCBI Taxonomy" id="543629"/>
    <lineage>
        <taxon>Bacteria</taxon>
        <taxon>Bacillati</taxon>
        <taxon>Actinomycetota</taxon>
        <taxon>Actinomycetes</taxon>
        <taxon>Pseudonocardiales</taxon>
        <taxon>Pseudonocardiaceae</taxon>
        <taxon>Amycolatopsis</taxon>
    </lineage>
</organism>